<accession>A0A1W2GMG3</accession>
<dbReference type="InterPro" id="IPR050330">
    <property type="entry name" value="Bact_OuterMem_StrucFunc"/>
</dbReference>
<dbReference type="InterPro" id="IPR036737">
    <property type="entry name" value="OmpA-like_sf"/>
</dbReference>
<evidence type="ECO:0000313" key="8">
    <source>
        <dbReference type="Proteomes" id="UP000192472"/>
    </source>
</evidence>
<evidence type="ECO:0000256" key="5">
    <source>
        <dbReference type="SAM" id="SignalP"/>
    </source>
</evidence>
<feature type="chain" id="PRO_5012890543" evidence="5">
    <location>
        <begin position="25"/>
        <end position="397"/>
    </location>
</feature>
<feature type="signal peptide" evidence="5">
    <location>
        <begin position="1"/>
        <end position="24"/>
    </location>
</feature>
<evidence type="ECO:0000256" key="3">
    <source>
        <dbReference type="ARBA" id="ARBA00023237"/>
    </source>
</evidence>
<dbReference type="Gene3D" id="2.60.120.260">
    <property type="entry name" value="Galactose-binding domain-like"/>
    <property type="match status" value="1"/>
</dbReference>
<dbReference type="EMBL" id="FWYF01000004">
    <property type="protein sequence ID" value="SMD37853.1"/>
    <property type="molecule type" value="Genomic_DNA"/>
</dbReference>
<dbReference type="PANTHER" id="PTHR30329:SF21">
    <property type="entry name" value="LIPOPROTEIN YIAD-RELATED"/>
    <property type="match status" value="1"/>
</dbReference>
<organism evidence="7 8">
    <name type="scientific">Reichenbachiella faecimaris</name>
    <dbReference type="NCBI Taxonomy" id="692418"/>
    <lineage>
        <taxon>Bacteria</taxon>
        <taxon>Pseudomonadati</taxon>
        <taxon>Bacteroidota</taxon>
        <taxon>Cytophagia</taxon>
        <taxon>Cytophagales</taxon>
        <taxon>Reichenbachiellaceae</taxon>
        <taxon>Reichenbachiella</taxon>
    </lineage>
</organism>
<gene>
    <name evidence="7" type="ORF">SAMN04488029_3491</name>
</gene>
<keyword evidence="8" id="KW-1185">Reference proteome</keyword>
<reference evidence="7 8" key="1">
    <citation type="submission" date="2017-04" db="EMBL/GenBank/DDBJ databases">
        <authorList>
            <person name="Afonso C.L."/>
            <person name="Miller P.J."/>
            <person name="Scott M.A."/>
            <person name="Spackman E."/>
            <person name="Goraichik I."/>
            <person name="Dimitrov K.M."/>
            <person name="Suarez D.L."/>
            <person name="Swayne D.E."/>
        </authorList>
    </citation>
    <scope>NUCLEOTIDE SEQUENCE [LARGE SCALE GENOMIC DNA]</scope>
    <source>
        <strain evidence="7 8">DSM 26133</strain>
    </source>
</reference>
<dbReference type="AlphaFoldDB" id="A0A1W2GMG3"/>
<dbReference type="GO" id="GO:0009279">
    <property type="term" value="C:cell outer membrane"/>
    <property type="evidence" value="ECO:0007669"/>
    <property type="project" value="UniProtKB-SubCell"/>
</dbReference>
<dbReference type="Gene3D" id="3.30.1330.60">
    <property type="entry name" value="OmpA-like domain"/>
    <property type="match status" value="1"/>
</dbReference>
<keyword evidence="2 4" id="KW-0472">Membrane</keyword>
<comment type="subcellular location">
    <subcellularLocation>
        <location evidence="1">Cell outer membrane</location>
    </subcellularLocation>
</comment>
<feature type="domain" description="OmpA-like" evidence="6">
    <location>
        <begin position="283"/>
        <end position="397"/>
    </location>
</feature>
<dbReference type="InterPro" id="IPR006690">
    <property type="entry name" value="OMPA-like_CS"/>
</dbReference>
<evidence type="ECO:0000256" key="4">
    <source>
        <dbReference type="PROSITE-ProRule" id="PRU00473"/>
    </source>
</evidence>
<name>A0A1W2GMG3_REIFA</name>
<evidence type="ECO:0000256" key="1">
    <source>
        <dbReference type="ARBA" id="ARBA00004442"/>
    </source>
</evidence>
<protein>
    <submittedName>
        <fullName evidence="7">Outer membrane protein OmpA</fullName>
    </submittedName>
</protein>
<dbReference type="CDD" id="cd07185">
    <property type="entry name" value="OmpA_C-like"/>
    <property type="match status" value="1"/>
</dbReference>
<dbReference type="PROSITE" id="PS51123">
    <property type="entry name" value="OMPA_2"/>
    <property type="match status" value="1"/>
</dbReference>
<dbReference type="STRING" id="692418.SAMN04488029_3491"/>
<dbReference type="PROSITE" id="PS01068">
    <property type="entry name" value="OMPA_1"/>
    <property type="match status" value="1"/>
</dbReference>
<evidence type="ECO:0000259" key="6">
    <source>
        <dbReference type="PROSITE" id="PS51123"/>
    </source>
</evidence>
<evidence type="ECO:0000313" key="7">
    <source>
        <dbReference type="EMBL" id="SMD37853.1"/>
    </source>
</evidence>
<dbReference type="InterPro" id="IPR006664">
    <property type="entry name" value="OMP_bac"/>
</dbReference>
<dbReference type="PRINTS" id="PR01021">
    <property type="entry name" value="OMPADOMAIN"/>
</dbReference>
<dbReference type="Pfam" id="PF00691">
    <property type="entry name" value="OmpA"/>
    <property type="match status" value="1"/>
</dbReference>
<proteinExistence type="predicted"/>
<sequence length="397" mass="45481">MYIAFMVKNGFLVGMVLFSILQTAQSQNMVVNPSFEEIWECPFSMNQLKFTKSWFPFGTADPSPDYFNACDTKNLMGVPSSVFGEQAAHDGNGYIGIISYLTSKSGRGWRVPENHREFAMVQLTKPLVAGNQYYAEMWVNLADNCEFAINNLGMFFTKDMPNFDWQVMNFNHYRPQVSNPKNRLLDDHEGWTKISGIFTAKGDELALTIGTFAPDSALITKKTKRQFSKVRDKRTPKHLQPQIAYYFIDDISVRPVDPNESIFPDPEIAKVEPEDEYFGPAEVGKKFTLQNIYFEFDKATLLRTSYLELNKLLAYMEKHRRVKIEIEGHTDNVGSRAYNQKLSEARAKAVVDYLIAKGLNEFRLEFKGYGSSQPIVPNDNPQNQALNRRVEFLILEN</sequence>
<keyword evidence="3" id="KW-0998">Cell outer membrane</keyword>
<dbReference type="InterPro" id="IPR006665">
    <property type="entry name" value="OmpA-like"/>
</dbReference>
<keyword evidence="5" id="KW-0732">Signal</keyword>
<dbReference type="RefSeq" id="WP_084374130.1">
    <property type="nucleotide sequence ID" value="NZ_FWYF01000004.1"/>
</dbReference>
<dbReference type="SUPFAM" id="SSF103088">
    <property type="entry name" value="OmpA-like"/>
    <property type="match status" value="1"/>
</dbReference>
<dbReference type="PANTHER" id="PTHR30329">
    <property type="entry name" value="STATOR ELEMENT OF FLAGELLAR MOTOR COMPLEX"/>
    <property type="match status" value="1"/>
</dbReference>
<dbReference type="Proteomes" id="UP000192472">
    <property type="component" value="Unassembled WGS sequence"/>
</dbReference>
<dbReference type="OrthoDB" id="1491125at2"/>
<evidence type="ECO:0000256" key="2">
    <source>
        <dbReference type="ARBA" id="ARBA00023136"/>
    </source>
</evidence>